<dbReference type="InterPro" id="IPR000387">
    <property type="entry name" value="Tyr_Pase_dom"/>
</dbReference>
<sequence>MRGPPVLGDFAGRLRAGAHVVTHCRFGIGRASLLAAALLVLNGVDPETAWARIEQARGLAVPDTPEQRGWASCLVGGADGRGPSSP</sequence>
<dbReference type="RefSeq" id="WP_245967452.1">
    <property type="nucleotide sequence ID" value="NZ_BEVZ01000002.1"/>
</dbReference>
<dbReference type="Proteomes" id="UP001550850">
    <property type="component" value="Unassembled WGS sequence"/>
</dbReference>
<gene>
    <name evidence="2" type="ORF">AB0E65_10755</name>
</gene>
<dbReference type="PROSITE" id="PS50056">
    <property type="entry name" value="TYR_PHOSPHATASE_2"/>
    <property type="match status" value="1"/>
</dbReference>
<evidence type="ECO:0000313" key="2">
    <source>
        <dbReference type="EMBL" id="MEU3554682.1"/>
    </source>
</evidence>
<accession>A0ABV2YG27</accession>
<name>A0ABV2YG27_9ACTN</name>
<organism evidence="2 3">
    <name type="scientific">Streptomyces fragilis</name>
    <dbReference type="NCBI Taxonomy" id="67301"/>
    <lineage>
        <taxon>Bacteria</taxon>
        <taxon>Bacillati</taxon>
        <taxon>Actinomycetota</taxon>
        <taxon>Actinomycetes</taxon>
        <taxon>Kitasatosporales</taxon>
        <taxon>Streptomycetaceae</taxon>
        <taxon>Streptomyces</taxon>
    </lineage>
</organism>
<feature type="domain" description="Tyrosine specific protein phosphatases" evidence="1">
    <location>
        <begin position="17"/>
        <end position="68"/>
    </location>
</feature>
<comment type="caution">
    <text evidence="2">The sequence shown here is derived from an EMBL/GenBank/DDBJ whole genome shotgun (WGS) entry which is preliminary data.</text>
</comment>
<dbReference type="Gene3D" id="3.90.190.10">
    <property type="entry name" value="Protein tyrosine phosphatase superfamily"/>
    <property type="match status" value="1"/>
</dbReference>
<evidence type="ECO:0000259" key="1">
    <source>
        <dbReference type="PROSITE" id="PS50056"/>
    </source>
</evidence>
<reference evidence="2 3" key="1">
    <citation type="submission" date="2024-06" db="EMBL/GenBank/DDBJ databases">
        <title>The Natural Products Discovery Center: Release of the First 8490 Sequenced Strains for Exploring Actinobacteria Biosynthetic Diversity.</title>
        <authorList>
            <person name="Kalkreuter E."/>
            <person name="Kautsar S.A."/>
            <person name="Yang D."/>
            <person name="Bader C.D."/>
            <person name="Teijaro C.N."/>
            <person name="Fluegel L."/>
            <person name="Davis C.M."/>
            <person name="Simpson J.R."/>
            <person name="Lauterbach L."/>
            <person name="Steele A.D."/>
            <person name="Gui C."/>
            <person name="Meng S."/>
            <person name="Li G."/>
            <person name="Viehrig K."/>
            <person name="Ye F."/>
            <person name="Su P."/>
            <person name="Kiefer A.F."/>
            <person name="Nichols A."/>
            <person name="Cepeda A.J."/>
            <person name="Yan W."/>
            <person name="Fan B."/>
            <person name="Jiang Y."/>
            <person name="Adhikari A."/>
            <person name="Zheng C.-J."/>
            <person name="Schuster L."/>
            <person name="Cowan T.M."/>
            <person name="Smanski M.J."/>
            <person name="Chevrette M.G."/>
            <person name="De Carvalho L.P.S."/>
            <person name="Shen B."/>
        </authorList>
    </citation>
    <scope>NUCLEOTIDE SEQUENCE [LARGE SCALE GENOMIC DNA]</scope>
    <source>
        <strain evidence="2 3">NPDC038104</strain>
    </source>
</reference>
<dbReference type="EMBL" id="JBEZUR010000012">
    <property type="protein sequence ID" value="MEU3554682.1"/>
    <property type="molecule type" value="Genomic_DNA"/>
</dbReference>
<protein>
    <recommendedName>
        <fullName evidence="1">Tyrosine specific protein phosphatases domain-containing protein</fullName>
    </recommendedName>
</protein>
<proteinExistence type="predicted"/>
<keyword evidence="3" id="KW-1185">Reference proteome</keyword>
<dbReference type="InterPro" id="IPR029021">
    <property type="entry name" value="Prot-tyrosine_phosphatase-like"/>
</dbReference>
<evidence type="ECO:0000313" key="3">
    <source>
        <dbReference type="Proteomes" id="UP001550850"/>
    </source>
</evidence>
<dbReference type="SUPFAM" id="SSF52799">
    <property type="entry name" value="(Phosphotyrosine protein) phosphatases II"/>
    <property type="match status" value="1"/>
</dbReference>